<organism evidence="7 8">
    <name type="scientific">Penicillium canescens</name>
    <dbReference type="NCBI Taxonomy" id="5083"/>
    <lineage>
        <taxon>Eukaryota</taxon>
        <taxon>Fungi</taxon>
        <taxon>Dikarya</taxon>
        <taxon>Ascomycota</taxon>
        <taxon>Pezizomycotina</taxon>
        <taxon>Eurotiomycetes</taxon>
        <taxon>Eurotiomycetidae</taxon>
        <taxon>Eurotiales</taxon>
        <taxon>Aspergillaceae</taxon>
        <taxon>Penicillium</taxon>
    </lineage>
</organism>
<dbReference type="InterPro" id="IPR001138">
    <property type="entry name" value="Zn2Cys6_DnaBD"/>
</dbReference>
<feature type="compositionally biased region" description="Polar residues" evidence="5">
    <location>
        <begin position="1"/>
        <end position="12"/>
    </location>
</feature>
<dbReference type="AlphaFoldDB" id="A0AAD6I5S7"/>
<feature type="region of interest" description="Disordered" evidence="5">
    <location>
        <begin position="1"/>
        <end position="25"/>
    </location>
</feature>
<evidence type="ECO:0000313" key="8">
    <source>
        <dbReference type="Proteomes" id="UP001219568"/>
    </source>
</evidence>
<name>A0AAD6I5S7_PENCN</name>
<dbReference type="GO" id="GO:0008270">
    <property type="term" value="F:zinc ion binding"/>
    <property type="evidence" value="ECO:0007669"/>
    <property type="project" value="InterPro"/>
</dbReference>
<keyword evidence="3" id="KW-0804">Transcription</keyword>
<dbReference type="SUPFAM" id="SSF57701">
    <property type="entry name" value="Zn2/Cys6 DNA-binding domain"/>
    <property type="match status" value="1"/>
</dbReference>
<evidence type="ECO:0000259" key="6">
    <source>
        <dbReference type="SMART" id="SM00066"/>
    </source>
</evidence>
<protein>
    <recommendedName>
        <fullName evidence="6">Zn(2)-C6 fungal-type domain-containing protein</fullName>
    </recommendedName>
</protein>
<reference evidence="7" key="2">
    <citation type="submission" date="2023-01" db="EMBL/GenBank/DDBJ databases">
        <authorList>
            <person name="Petersen C."/>
        </authorList>
    </citation>
    <scope>NUCLEOTIDE SEQUENCE</scope>
    <source>
        <strain evidence="7">IBT 15450</strain>
    </source>
</reference>
<dbReference type="InterPro" id="IPR036864">
    <property type="entry name" value="Zn2-C6_fun-type_DNA-bd_sf"/>
</dbReference>
<evidence type="ECO:0000256" key="2">
    <source>
        <dbReference type="ARBA" id="ARBA00023125"/>
    </source>
</evidence>
<evidence type="ECO:0000256" key="4">
    <source>
        <dbReference type="ARBA" id="ARBA00023242"/>
    </source>
</evidence>
<proteinExistence type="predicted"/>
<evidence type="ECO:0000256" key="3">
    <source>
        <dbReference type="ARBA" id="ARBA00023163"/>
    </source>
</evidence>
<dbReference type="Proteomes" id="UP001219568">
    <property type="component" value="Unassembled WGS sequence"/>
</dbReference>
<evidence type="ECO:0000313" key="7">
    <source>
        <dbReference type="EMBL" id="KAJ6030722.1"/>
    </source>
</evidence>
<gene>
    <name evidence="7" type="ORF">N7460_010988</name>
</gene>
<dbReference type="CDD" id="cd00067">
    <property type="entry name" value="GAL4"/>
    <property type="match status" value="1"/>
</dbReference>
<feature type="domain" description="Zn(2)-C6 fungal-type" evidence="6">
    <location>
        <begin position="19"/>
        <end position="70"/>
    </location>
</feature>
<keyword evidence="8" id="KW-1185">Reference proteome</keyword>
<accession>A0AAD6I5S7</accession>
<dbReference type="Gene3D" id="4.10.240.10">
    <property type="entry name" value="Zn(2)-C6 fungal-type DNA-binding domain"/>
    <property type="match status" value="1"/>
</dbReference>
<dbReference type="GO" id="GO:0003677">
    <property type="term" value="F:DNA binding"/>
    <property type="evidence" value="ECO:0007669"/>
    <property type="project" value="UniProtKB-KW"/>
</dbReference>
<evidence type="ECO:0000256" key="5">
    <source>
        <dbReference type="SAM" id="MobiDB-lite"/>
    </source>
</evidence>
<dbReference type="SMART" id="SM00066">
    <property type="entry name" value="GAL4"/>
    <property type="match status" value="1"/>
</dbReference>
<feature type="region of interest" description="Disordered" evidence="5">
    <location>
        <begin position="66"/>
        <end position="94"/>
    </location>
</feature>
<comment type="caution">
    <text evidence="7">The sequence shown here is derived from an EMBL/GenBank/DDBJ whole genome shotgun (WGS) entry which is preliminary data.</text>
</comment>
<keyword evidence="1" id="KW-0805">Transcription regulation</keyword>
<dbReference type="GO" id="GO:0000981">
    <property type="term" value="F:DNA-binding transcription factor activity, RNA polymerase II-specific"/>
    <property type="evidence" value="ECO:0007669"/>
    <property type="project" value="InterPro"/>
</dbReference>
<evidence type="ECO:0000256" key="1">
    <source>
        <dbReference type="ARBA" id="ARBA00023015"/>
    </source>
</evidence>
<feature type="compositionally biased region" description="Polar residues" evidence="5">
    <location>
        <begin position="245"/>
        <end position="275"/>
    </location>
</feature>
<dbReference type="EMBL" id="JAQJZL010000014">
    <property type="protein sequence ID" value="KAJ6030722.1"/>
    <property type="molecule type" value="Genomic_DNA"/>
</dbReference>
<feature type="region of interest" description="Disordered" evidence="5">
    <location>
        <begin position="242"/>
        <end position="275"/>
    </location>
</feature>
<keyword evidence="4" id="KW-0539">Nucleus</keyword>
<reference evidence="7" key="1">
    <citation type="journal article" date="2023" name="IMA Fungus">
        <title>Comparative genomic study of the Penicillium genus elucidates a diverse pangenome and 15 lateral gene transfer events.</title>
        <authorList>
            <person name="Petersen C."/>
            <person name="Sorensen T."/>
            <person name="Nielsen M.R."/>
            <person name="Sondergaard T.E."/>
            <person name="Sorensen J.L."/>
            <person name="Fitzpatrick D.A."/>
            <person name="Frisvad J.C."/>
            <person name="Nielsen K.L."/>
        </authorList>
    </citation>
    <scope>NUCLEOTIDE SEQUENCE</scope>
    <source>
        <strain evidence="7">IBT 15450</strain>
    </source>
</reference>
<dbReference type="PANTHER" id="PTHR31668">
    <property type="entry name" value="GLUCOSE TRANSPORT TRANSCRIPTION REGULATOR RGT1-RELATED-RELATED"/>
    <property type="match status" value="1"/>
</dbReference>
<keyword evidence="2" id="KW-0238">DNA-binding</keyword>
<sequence length="750" mass="83155">MPGDQSVSQATKPSLKPQRRQNTSCDRCRRSKRRCVVPSSSEGVSGTICINCERLRHHCTFEFAKRHPSSPANKRRTQKSAEAAEGPEHDKSNIFDGLLEGLPDSPENQFSASSVADQDILAAWLNFDHERIPDDHFASLSNNYEASTPLAPARCDTPATTETQPNNQISHSSNRMNTDQYAPAVPLSFRSPIYLLNTGIDAKILGDRLTRIYDAISTASSCSFLDYDCNLYATGNRYRIRESKSGSSTESPPAISTISPHNTSNNRLPQYASSKPTNEEIIHEISLLGSVRFLDHFSHLYGNRLDSNARRKSDAALKAVLLAFSMQWLPAADGTGNIVTQSSDSRKTESDSTLNAFTDAWLRARALLEDARHVKSFRVIIATLTFVGIVLPTKVKEMEDVVPYDFLDSALQKLCYLDGLVTQYREHLGPSSTYSALLEASLNLIRWTGYIRDTGAALATDRQCRIPELWGFEKVALNKESMSGWSVYQNILAFDGHVQGICLKASAETFCVWRKIINIKSCTRKSTNSSPGHQQSIVEAIHSSVAAIDQLNASFQPFIAHSISNFLYLSTCPRISIVSLVMFWNLGIFLLNDVFKNASKYLNASDEKQLTPIIRKYQQDAALCVTSTVECVLNLPLEEAFNLQNGLGAEVPITAYHVTPSIAVTALQKAIEGVIQLQLRSTHDADLFEGDCRMPMPDGTWDRQIDVLMKGLMSLDVTIGGSQTSSMALRLLMQRYGDILSECWTSDFDT</sequence>
<dbReference type="InterPro" id="IPR050797">
    <property type="entry name" value="Carb_Metab_Trans_Reg"/>
</dbReference>